<evidence type="ECO:0000259" key="2">
    <source>
        <dbReference type="Pfam" id="PF07584"/>
    </source>
</evidence>
<sequence length="429" mass="49319">MSFLYPTYLWSLLGLIIPIVIHFWSKREGKTIKVGSTKLLSESDSKQSKSIQLNEIFLLMLRMLLLGVLVLLISGIRINKKETTVPITYLFEPSLLKHDRVLNILDTIDEGESLRLLASAFPLIDKDQLDLDQKSTPNYWQLAKEMENLKTDSVVVFNSAFISGLKGARPTIHKNINWISIDRKESNKYALRAIRKEDTTQVLMLRSNSDQLTFAKEKVSNKNLEFSKNSDSIVFTKNDLQQRVPVSNFSVKKVALFYDESLLDQKRLIKASLQAIAKYTDRTIEIKEFTNTKDTITGFDLIIWLSTDPSPNTNSKLLVLKPDEYAKRSIETTGASKVFYLTELLTVERSIDQHFSEQLLDVLDDYQDIKNDIIEHDNRVIEVSEITTLVTSKQTIKKQFALLDISKWLWLVFGTLLIAERCIAKYRKQ</sequence>
<feature type="transmembrane region" description="Helical" evidence="1">
    <location>
        <begin position="6"/>
        <end position="24"/>
    </location>
</feature>
<feature type="domain" description="Aerotolerance regulator N-terminal" evidence="2">
    <location>
        <begin position="1"/>
        <end position="73"/>
    </location>
</feature>
<reference evidence="4" key="1">
    <citation type="journal article" date="2019" name="Int. J. Syst. Evol. Microbiol.">
        <title>The Global Catalogue of Microorganisms (GCM) 10K type strain sequencing project: providing services to taxonomists for standard genome sequencing and annotation.</title>
        <authorList>
            <consortium name="The Broad Institute Genomics Platform"/>
            <consortium name="The Broad Institute Genome Sequencing Center for Infectious Disease"/>
            <person name="Wu L."/>
            <person name="Ma J."/>
        </authorList>
    </citation>
    <scope>NUCLEOTIDE SEQUENCE [LARGE SCALE GENOMIC DNA]</scope>
    <source>
        <strain evidence="4">JCM 15974</strain>
    </source>
</reference>
<keyword evidence="1" id="KW-0812">Transmembrane</keyword>
<accession>A0ABP3UCG2</accession>
<dbReference type="EMBL" id="BAAAGE010000004">
    <property type="protein sequence ID" value="GAA0730101.1"/>
    <property type="molecule type" value="Genomic_DNA"/>
</dbReference>
<dbReference type="NCBIfam" id="TIGR02226">
    <property type="entry name" value="two_anch"/>
    <property type="match status" value="1"/>
</dbReference>
<keyword evidence="4" id="KW-1185">Reference proteome</keyword>
<dbReference type="RefSeq" id="WP_343914111.1">
    <property type="nucleotide sequence ID" value="NZ_BAAAGE010000004.1"/>
</dbReference>
<gene>
    <name evidence="3" type="ORF">GCM10009430_41000</name>
</gene>
<proteinExistence type="predicted"/>
<name>A0ABP3UCG2_9FLAO</name>
<feature type="transmembrane region" description="Helical" evidence="1">
    <location>
        <begin position="56"/>
        <end position="76"/>
    </location>
</feature>
<keyword evidence="1" id="KW-0472">Membrane</keyword>
<evidence type="ECO:0000313" key="3">
    <source>
        <dbReference type="EMBL" id="GAA0730101.1"/>
    </source>
</evidence>
<dbReference type="Proteomes" id="UP001501758">
    <property type="component" value="Unassembled WGS sequence"/>
</dbReference>
<evidence type="ECO:0000256" key="1">
    <source>
        <dbReference type="SAM" id="Phobius"/>
    </source>
</evidence>
<dbReference type="InterPro" id="IPR011933">
    <property type="entry name" value="Double_TM_dom"/>
</dbReference>
<dbReference type="Pfam" id="PF07584">
    <property type="entry name" value="BatA"/>
    <property type="match status" value="1"/>
</dbReference>
<protein>
    <recommendedName>
        <fullName evidence="2">Aerotolerance regulator N-terminal domain-containing protein</fullName>
    </recommendedName>
</protein>
<comment type="caution">
    <text evidence="3">The sequence shown here is derived from an EMBL/GenBank/DDBJ whole genome shotgun (WGS) entry which is preliminary data.</text>
</comment>
<organism evidence="3 4">
    <name type="scientific">Aquimarina litoralis</name>
    <dbReference type="NCBI Taxonomy" id="584605"/>
    <lineage>
        <taxon>Bacteria</taxon>
        <taxon>Pseudomonadati</taxon>
        <taxon>Bacteroidota</taxon>
        <taxon>Flavobacteriia</taxon>
        <taxon>Flavobacteriales</taxon>
        <taxon>Flavobacteriaceae</taxon>
        <taxon>Aquimarina</taxon>
    </lineage>
</organism>
<keyword evidence="1" id="KW-1133">Transmembrane helix</keyword>
<evidence type="ECO:0000313" key="4">
    <source>
        <dbReference type="Proteomes" id="UP001501758"/>
    </source>
</evidence>
<dbReference type="InterPro" id="IPR024163">
    <property type="entry name" value="Aerotolerance_reg_N"/>
</dbReference>